<dbReference type="PROSITE" id="PS51677">
    <property type="entry name" value="NODB"/>
    <property type="match status" value="1"/>
</dbReference>
<dbReference type="InterPro" id="IPR011330">
    <property type="entry name" value="Glyco_hydro/deAcase_b/a-brl"/>
</dbReference>
<evidence type="ECO:0000313" key="2">
    <source>
        <dbReference type="EMBL" id="MFD1151557.1"/>
    </source>
</evidence>
<reference evidence="3" key="1">
    <citation type="journal article" date="2019" name="Int. J. Syst. Evol. Microbiol.">
        <title>The Global Catalogue of Microorganisms (GCM) 10K type strain sequencing project: providing services to taxonomists for standard genome sequencing and annotation.</title>
        <authorList>
            <consortium name="The Broad Institute Genomics Platform"/>
            <consortium name="The Broad Institute Genome Sequencing Center for Infectious Disease"/>
            <person name="Wu L."/>
            <person name="Ma J."/>
        </authorList>
    </citation>
    <scope>NUCLEOTIDE SEQUENCE [LARGE SCALE GENOMIC DNA]</scope>
    <source>
        <strain evidence="3">CCUG 60214</strain>
    </source>
</reference>
<dbReference type="Gene3D" id="3.20.20.370">
    <property type="entry name" value="Glycoside hydrolase/deacetylase"/>
    <property type="match status" value="1"/>
</dbReference>
<dbReference type="EMBL" id="JBHTLK010000252">
    <property type="protein sequence ID" value="MFD1151557.1"/>
    <property type="molecule type" value="Genomic_DNA"/>
</dbReference>
<comment type="caution">
    <text evidence="2">The sequence shown here is derived from an EMBL/GenBank/DDBJ whole genome shotgun (WGS) entry which is preliminary data.</text>
</comment>
<feature type="non-terminal residue" evidence="2">
    <location>
        <position position="290"/>
    </location>
</feature>
<accession>A0ABW3R3E4</accession>
<feature type="domain" description="NodB homology" evidence="1">
    <location>
        <begin position="76"/>
        <end position="263"/>
    </location>
</feature>
<name>A0ABW3R3E4_9PSEU</name>
<proteinExistence type="predicted"/>
<sequence length="290" mass="30427">MRAHLPSPRAHWLLLALSLVVLLAFLLLDVLVVQRVGQGEAPSAGPADRVPDAVRTGGPLIGSDGTGLTSRAVPDGAVVLTFDDGPDPHWTPQVLDVLRRNNAKATFFVTGVAAARHPELVERMADEGHEVGLHTFTHVDLGTVGEARTALELGQTQLVVAAATGRASSLVRPPYSARPDALDNDDLAAVERMVASGHLVLLSTHDTEDWRNPGVDAIVAAGTPSDRRGVVLLAHDGGGDRSQTVAAVEQLIPKLREQGRQFRTAGDALGVQVPRSASAVEQAEGTAVSL</sequence>
<dbReference type="PANTHER" id="PTHR10587">
    <property type="entry name" value="GLYCOSYL TRANSFERASE-RELATED"/>
    <property type="match status" value="1"/>
</dbReference>
<evidence type="ECO:0000259" key="1">
    <source>
        <dbReference type="PROSITE" id="PS51677"/>
    </source>
</evidence>
<protein>
    <submittedName>
        <fullName evidence="2">Polysaccharide deacetylase family protein</fullName>
    </submittedName>
</protein>
<dbReference type="Pfam" id="PF01522">
    <property type="entry name" value="Polysacc_deac_1"/>
    <property type="match status" value="1"/>
</dbReference>
<keyword evidence="3" id="KW-1185">Reference proteome</keyword>
<dbReference type="RefSeq" id="WP_380728669.1">
    <property type="nucleotide sequence ID" value="NZ_JBHTLK010000252.1"/>
</dbReference>
<organism evidence="2 3">
    <name type="scientific">Saccharothrix hoggarensis</name>
    <dbReference type="NCBI Taxonomy" id="913853"/>
    <lineage>
        <taxon>Bacteria</taxon>
        <taxon>Bacillati</taxon>
        <taxon>Actinomycetota</taxon>
        <taxon>Actinomycetes</taxon>
        <taxon>Pseudonocardiales</taxon>
        <taxon>Pseudonocardiaceae</taxon>
        <taxon>Saccharothrix</taxon>
    </lineage>
</organism>
<dbReference type="InterPro" id="IPR050248">
    <property type="entry name" value="Polysacc_deacetylase_ArnD"/>
</dbReference>
<evidence type="ECO:0000313" key="3">
    <source>
        <dbReference type="Proteomes" id="UP001597168"/>
    </source>
</evidence>
<dbReference type="InterPro" id="IPR002509">
    <property type="entry name" value="NODB_dom"/>
</dbReference>
<dbReference type="SUPFAM" id="SSF88713">
    <property type="entry name" value="Glycoside hydrolase/deacetylase"/>
    <property type="match status" value="1"/>
</dbReference>
<gene>
    <name evidence="2" type="ORF">ACFQ3T_30865</name>
</gene>
<dbReference type="Proteomes" id="UP001597168">
    <property type="component" value="Unassembled WGS sequence"/>
</dbReference>